<feature type="domain" description="OmpR/PhoB-type" evidence="5">
    <location>
        <begin position="124"/>
        <end position="219"/>
    </location>
</feature>
<dbReference type="Proteomes" id="UP001138997">
    <property type="component" value="Unassembled WGS sequence"/>
</dbReference>
<dbReference type="GO" id="GO:0006355">
    <property type="term" value="P:regulation of DNA-templated transcription"/>
    <property type="evidence" value="ECO:0007669"/>
    <property type="project" value="InterPro"/>
</dbReference>
<dbReference type="SUPFAM" id="SSF52172">
    <property type="entry name" value="CheY-like"/>
    <property type="match status" value="1"/>
</dbReference>
<comment type="caution">
    <text evidence="6">The sequence shown here is derived from an EMBL/GenBank/DDBJ whole genome shotgun (WGS) entry which is preliminary data.</text>
</comment>
<evidence type="ECO:0000313" key="6">
    <source>
        <dbReference type="EMBL" id="MCD5311260.1"/>
    </source>
</evidence>
<evidence type="ECO:0000256" key="2">
    <source>
        <dbReference type="PROSITE-ProRule" id="PRU00169"/>
    </source>
</evidence>
<dbReference type="GO" id="GO:0005829">
    <property type="term" value="C:cytosol"/>
    <property type="evidence" value="ECO:0007669"/>
    <property type="project" value="TreeGrafter"/>
</dbReference>
<keyword evidence="2" id="KW-0597">Phosphoprotein</keyword>
<dbReference type="PANTHER" id="PTHR48111">
    <property type="entry name" value="REGULATOR OF RPOS"/>
    <property type="match status" value="1"/>
</dbReference>
<evidence type="ECO:0000256" key="3">
    <source>
        <dbReference type="PROSITE-ProRule" id="PRU01091"/>
    </source>
</evidence>
<dbReference type="InterPro" id="IPR036388">
    <property type="entry name" value="WH-like_DNA-bd_sf"/>
</dbReference>
<feature type="domain" description="Response regulatory" evidence="4">
    <location>
        <begin position="2"/>
        <end position="116"/>
    </location>
</feature>
<gene>
    <name evidence="6" type="ORF">LR394_10145</name>
</gene>
<organism evidence="6 7">
    <name type="scientific">Kineosporia babensis</name>
    <dbReference type="NCBI Taxonomy" id="499548"/>
    <lineage>
        <taxon>Bacteria</taxon>
        <taxon>Bacillati</taxon>
        <taxon>Actinomycetota</taxon>
        <taxon>Actinomycetes</taxon>
        <taxon>Kineosporiales</taxon>
        <taxon>Kineosporiaceae</taxon>
        <taxon>Kineosporia</taxon>
    </lineage>
</organism>
<dbReference type="PROSITE" id="PS51755">
    <property type="entry name" value="OMPR_PHOB"/>
    <property type="match status" value="1"/>
</dbReference>
<dbReference type="PROSITE" id="PS50110">
    <property type="entry name" value="RESPONSE_REGULATORY"/>
    <property type="match status" value="1"/>
</dbReference>
<feature type="DNA-binding region" description="OmpR/PhoB-type" evidence="3">
    <location>
        <begin position="124"/>
        <end position="219"/>
    </location>
</feature>
<dbReference type="GO" id="GO:0032993">
    <property type="term" value="C:protein-DNA complex"/>
    <property type="evidence" value="ECO:0007669"/>
    <property type="project" value="TreeGrafter"/>
</dbReference>
<dbReference type="Gene3D" id="3.40.50.2300">
    <property type="match status" value="1"/>
</dbReference>
<dbReference type="GO" id="GO:0000156">
    <property type="term" value="F:phosphorelay response regulator activity"/>
    <property type="evidence" value="ECO:0007669"/>
    <property type="project" value="TreeGrafter"/>
</dbReference>
<dbReference type="PANTHER" id="PTHR48111:SF36">
    <property type="entry name" value="TRANSCRIPTIONAL REGULATORY PROTEIN CUTR"/>
    <property type="match status" value="1"/>
</dbReference>
<dbReference type="InterPro" id="IPR039420">
    <property type="entry name" value="WalR-like"/>
</dbReference>
<dbReference type="Gene3D" id="6.10.250.690">
    <property type="match status" value="1"/>
</dbReference>
<reference evidence="6" key="1">
    <citation type="submission" date="2021-11" db="EMBL/GenBank/DDBJ databases">
        <title>Streptomyces corallinus and Kineosporia corallina sp. nov., two new coral-derived marine actinobacteria.</title>
        <authorList>
            <person name="Buangrab K."/>
            <person name="Sutthacheep M."/>
            <person name="Yeemin T."/>
            <person name="Harunari E."/>
            <person name="Igarashi Y."/>
            <person name="Sripreechasak P."/>
            <person name="Kanchanasin P."/>
            <person name="Tanasupawat S."/>
            <person name="Phongsopitanun W."/>
        </authorList>
    </citation>
    <scope>NUCLEOTIDE SEQUENCE</scope>
    <source>
        <strain evidence="6">JCM 31032</strain>
    </source>
</reference>
<dbReference type="SMART" id="SM00862">
    <property type="entry name" value="Trans_reg_C"/>
    <property type="match status" value="1"/>
</dbReference>
<dbReference type="RefSeq" id="WP_231440438.1">
    <property type="nucleotide sequence ID" value="NZ_JAJOMB010000004.1"/>
</dbReference>
<dbReference type="Pfam" id="PF00072">
    <property type="entry name" value="Response_reg"/>
    <property type="match status" value="1"/>
</dbReference>
<evidence type="ECO:0000259" key="5">
    <source>
        <dbReference type="PROSITE" id="PS51755"/>
    </source>
</evidence>
<protein>
    <submittedName>
        <fullName evidence="6">Response regulator transcription factor</fullName>
    </submittedName>
</protein>
<evidence type="ECO:0000313" key="7">
    <source>
        <dbReference type="Proteomes" id="UP001138997"/>
    </source>
</evidence>
<proteinExistence type="predicted"/>
<dbReference type="Pfam" id="PF00486">
    <property type="entry name" value="Trans_reg_C"/>
    <property type="match status" value="1"/>
</dbReference>
<sequence>MRVLLLEDDPDLALGVAGALRRAGLSVDVTGTLAAADEALSVNAYDTAVLDRMVPDGDALQLVARMRQRGFGVPVLFLTARDQIHDRVDGFEAGGDDYLVKPFAVPELVVRVRSLCRRSGTLRPAVLECGDLRIDSARHEVARAGIELSLTPKEFAVLELLATRPGQVVTRSELVEHCWDEMADPASNVVDVVVGQLRRKLGPPAVLSTVRGRGYRLDSA</sequence>
<evidence type="ECO:0000259" key="4">
    <source>
        <dbReference type="PROSITE" id="PS50110"/>
    </source>
</evidence>
<keyword evidence="1 3" id="KW-0238">DNA-binding</keyword>
<dbReference type="Gene3D" id="1.10.10.10">
    <property type="entry name" value="Winged helix-like DNA-binding domain superfamily/Winged helix DNA-binding domain"/>
    <property type="match status" value="1"/>
</dbReference>
<dbReference type="InterPro" id="IPR001789">
    <property type="entry name" value="Sig_transdc_resp-reg_receiver"/>
</dbReference>
<accession>A0A9X1SU28</accession>
<feature type="modified residue" description="4-aspartylphosphate" evidence="2">
    <location>
        <position position="51"/>
    </location>
</feature>
<dbReference type="GO" id="GO:0000976">
    <property type="term" value="F:transcription cis-regulatory region binding"/>
    <property type="evidence" value="ECO:0007669"/>
    <property type="project" value="TreeGrafter"/>
</dbReference>
<keyword evidence="7" id="KW-1185">Reference proteome</keyword>
<evidence type="ECO:0000256" key="1">
    <source>
        <dbReference type="ARBA" id="ARBA00023125"/>
    </source>
</evidence>
<dbReference type="InterPro" id="IPR001867">
    <property type="entry name" value="OmpR/PhoB-type_DNA-bd"/>
</dbReference>
<dbReference type="CDD" id="cd00383">
    <property type="entry name" value="trans_reg_C"/>
    <property type="match status" value="1"/>
</dbReference>
<dbReference type="EMBL" id="JAJOMB010000004">
    <property type="protein sequence ID" value="MCD5311260.1"/>
    <property type="molecule type" value="Genomic_DNA"/>
</dbReference>
<dbReference type="InterPro" id="IPR011006">
    <property type="entry name" value="CheY-like_superfamily"/>
</dbReference>
<dbReference type="SMART" id="SM00448">
    <property type="entry name" value="REC"/>
    <property type="match status" value="1"/>
</dbReference>
<dbReference type="AlphaFoldDB" id="A0A9X1SU28"/>
<name>A0A9X1SU28_9ACTN</name>